<dbReference type="PANTHER" id="PTHR43252">
    <property type="entry name" value="TRANSCRIPTIONAL REGULATOR YQJI"/>
    <property type="match status" value="1"/>
</dbReference>
<accession>A0A8J3UW79</accession>
<gene>
    <name evidence="4" type="ORF">Pth03_15580</name>
</gene>
<dbReference type="Proteomes" id="UP000605992">
    <property type="component" value="Unassembled WGS sequence"/>
</dbReference>
<dbReference type="InterPro" id="IPR005149">
    <property type="entry name" value="Tscrpt_reg_PadR_N"/>
</dbReference>
<dbReference type="Gene3D" id="6.10.140.190">
    <property type="match status" value="1"/>
</dbReference>
<feature type="domain" description="Transcription regulator PadR C-terminal" evidence="3">
    <location>
        <begin position="91"/>
        <end position="173"/>
    </location>
</feature>
<keyword evidence="5" id="KW-1185">Reference proteome</keyword>
<evidence type="ECO:0008006" key="6">
    <source>
        <dbReference type="Google" id="ProtNLM"/>
    </source>
</evidence>
<dbReference type="Pfam" id="PF10400">
    <property type="entry name" value="Vir_act_alpha_C"/>
    <property type="match status" value="1"/>
</dbReference>
<name>A0A8J3UW79_9ACTN</name>
<dbReference type="InterPro" id="IPR018309">
    <property type="entry name" value="Tscrpt_reg_PadR_C"/>
</dbReference>
<dbReference type="PANTHER" id="PTHR43252:SF6">
    <property type="entry name" value="NEGATIVE TRANSCRIPTION REGULATOR PADR"/>
    <property type="match status" value="1"/>
</dbReference>
<keyword evidence="1" id="KW-0732">Signal</keyword>
<dbReference type="Pfam" id="PF03551">
    <property type="entry name" value="PadR"/>
    <property type="match status" value="1"/>
</dbReference>
<dbReference type="AlphaFoldDB" id="A0A8J3UW79"/>
<feature type="domain" description="Transcription regulator PadR N-terminal" evidence="2">
    <location>
        <begin position="7"/>
        <end position="78"/>
    </location>
</feature>
<dbReference type="InterPro" id="IPR036390">
    <property type="entry name" value="WH_DNA-bd_sf"/>
</dbReference>
<evidence type="ECO:0000256" key="1">
    <source>
        <dbReference type="SAM" id="SignalP"/>
    </source>
</evidence>
<feature type="chain" id="PRO_5039518987" description="PadR family transcriptional regulator" evidence="1">
    <location>
        <begin position="20"/>
        <end position="199"/>
    </location>
</feature>
<reference evidence="4" key="1">
    <citation type="submission" date="2021-01" db="EMBL/GenBank/DDBJ databases">
        <title>Whole genome shotgun sequence of Planotetraspora thailandica NBRC 104271.</title>
        <authorList>
            <person name="Komaki H."/>
            <person name="Tamura T."/>
        </authorList>
    </citation>
    <scope>NUCLEOTIDE SEQUENCE</scope>
    <source>
        <strain evidence="4">NBRC 104271</strain>
    </source>
</reference>
<dbReference type="InterPro" id="IPR036388">
    <property type="entry name" value="WH-like_DNA-bd_sf"/>
</dbReference>
<evidence type="ECO:0000259" key="2">
    <source>
        <dbReference type="Pfam" id="PF03551"/>
    </source>
</evidence>
<dbReference type="SUPFAM" id="SSF46785">
    <property type="entry name" value="Winged helix' DNA-binding domain"/>
    <property type="match status" value="1"/>
</dbReference>
<evidence type="ECO:0000313" key="4">
    <source>
        <dbReference type="EMBL" id="GII53169.1"/>
    </source>
</evidence>
<proteinExistence type="predicted"/>
<dbReference type="EMBL" id="BOOR01000008">
    <property type="protein sequence ID" value="GII53169.1"/>
    <property type="molecule type" value="Genomic_DNA"/>
</dbReference>
<sequence>MSLRIALLGLLAASGPASGYDLAKKFETSVAHVWQAGHSQIYPELAKMTADGLIAIEAEGARGRKIYGITPDGDAELRRWLLDHAPVSTQRNEFALQAFLVPLLEPDEAIAVLRRMKDGWEQRLAELERLHVMLSAAENATEEWGRGRFGAYALDLGIRQEHALIAGAADAIADIERRRPANPVITDPAITDAAASPAP</sequence>
<protein>
    <recommendedName>
        <fullName evidence="6">PadR family transcriptional regulator</fullName>
    </recommendedName>
</protein>
<evidence type="ECO:0000259" key="3">
    <source>
        <dbReference type="Pfam" id="PF10400"/>
    </source>
</evidence>
<organism evidence="4 5">
    <name type="scientific">Planotetraspora thailandica</name>
    <dbReference type="NCBI Taxonomy" id="487172"/>
    <lineage>
        <taxon>Bacteria</taxon>
        <taxon>Bacillati</taxon>
        <taxon>Actinomycetota</taxon>
        <taxon>Actinomycetes</taxon>
        <taxon>Streptosporangiales</taxon>
        <taxon>Streptosporangiaceae</taxon>
        <taxon>Planotetraspora</taxon>
    </lineage>
</organism>
<feature type="signal peptide" evidence="1">
    <location>
        <begin position="1"/>
        <end position="19"/>
    </location>
</feature>
<evidence type="ECO:0000313" key="5">
    <source>
        <dbReference type="Proteomes" id="UP000605992"/>
    </source>
</evidence>
<dbReference type="RefSeq" id="WP_203943437.1">
    <property type="nucleotide sequence ID" value="NZ_BOOR01000008.1"/>
</dbReference>
<comment type="caution">
    <text evidence="4">The sequence shown here is derived from an EMBL/GenBank/DDBJ whole genome shotgun (WGS) entry which is preliminary data.</text>
</comment>
<dbReference type="Gene3D" id="1.10.10.10">
    <property type="entry name" value="Winged helix-like DNA-binding domain superfamily/Winged helix DNA-binding domain"/>
    <property type="match status" value="1"/>
</dbReference>